<dbReference type="InterPro" id="IPR001789">
    <property type="entry name" value="Sig_transdc_resp-reg_receiver"/>
</dbReference>
<feature type="modified residue" description="4-aspartylphosphate" evidence="5">
    <location>
        <position position="53"/>
    </location>
</feature>
<dbReference type="HOGENOM" id="CLU_000445_69_11_7"/>
<evidence type="ECO:0000256" key="3">
    <source>
        <dbReference type="ARBA" id="ARBA00022553"/>
    </source>
</evidence>
<reference evidence="7 8" key="1">
    <citation type="journal article" date="2008" name="Appl. Environ. Microbiol.">
        <title>Genome of the epsilonproteobacterial chemolithoautotroph Sulfurimonas denitrificans.</title>
        <authorList>
            <person name="Sievert S.M."/>
            <person name="Scott K.M."/>
            <person name="Klotz M.G."/>
            <person name="Chain P.S.G."/>
            <person name="Hauser L.J."/>
            <person name="Hemp J."/>
            <person name="Huegler M."/>
            <person name="Land M."/>
            <person name="Lapidus A."/>
            <person name="Larimer F.W."/>
            <person name="Lucas S."/>
            <person name="Malfatti S.A."/>
            <person name="Meyer F."/>
            <person name="Paulsen I.T."/>
            <person name="Ren Q."/>
            <person name="Simon J."/>
            <person name="Bailey K."/>
            <person name="Diaz E."/>
            <person name="Fitzpatrick K.A."/>
            <person name="Glover B."/>
            <person name="Gwatney N."/>
            <person name="Korajkic A."/>
            <person name="Long A."/>
            <person name="Mobberley J.M."/>
            <person name="Pantry S.N."/>
            <person name="Pazder G."/>
            <person name="Peterson S."/>
            <person name="Quintanilla J.D."/>
            <person name="Sprinkle R."/>
            <person name="Stephens J."/>
            <person name="Thomas P."/>
            <person name="Vaughn R."/>
            <person name="Weber M.J."/>
            <person name="Wooten L.L."/>
        </authorList>
    </citation>
    <scope>NUCLEOTIDE SEQUENCE [LARGE SCALE GENOMIC DNA]</scope>
    <source>
        <strain evidence="8">ATCC 33889 / DSM 1251</strain>
    </source>
</reference>
<keyword evidence="3 5" id="KW-0597">Phosphoprotein</keyword>
<evidence type="ECO:0000256" key="5">
    <source>
        <dbReference type="PROSITE-ProRule" id="PRU00169"/>
    </source>
</evidence>
<dbReference type="GO" id="GO:0097588">
    <property type="term" value="P:archaeal or bacterial-type flagellum-dependent cell motility"/>
    <property type="evidence" value="ECO:0007669"/>
    <property type="project" value="UniProtKB-KW"/>
</dbReference>
<dbReference type="PROSITE" id="PS50110">
    <property type="entry name" value="RESPONSE_REGULATORY"/>
    <property type="match status" value="1"/>
</dbReference>
<evidence type="ECO:0000313" key="7">
    <source>
        <dbReference type="EMBL" id="ABB44290.1"/>
    </source>
</evidence>
<dbReference type="InterPro" id="IPR011006">
    <property type="entry name" value="CheY-like_superfamily"/>
</dbReference>
<dbReference type="Gene3D" id="3.40.50.2300">
    <property type="match status" value="1"/>
</dbReference>
<dbReference type="RefSeq" id="WP_011372642.1">
    <property type="nucleotide sequence ID" value="NC_007575.1"/>
</dbReference>
<dbReference type="STRING" id="326298.Suden_1012"/>
<evidence type="ECO:0000313" key="8">
    <source>
        <dbReference type="Proteomes" id="UP000002714"/>
    </source>
</evidence>
<dbReference type="SMART" id="SM00448">
    <property type="entry name" value="REC"/>
    <property type="match status" value="1"/>
</dbReference>
<dbReference type="PANTHER" id="PTHR44591">
    <property type="entry name" value="STRESS RESPONSE REGULATOR PROTEIN 1"/>
    <property type="match status" value="1"/>
</dbReference>
<dbReference type="GO" id="GO:0006935">
    <property type="term" value="P:chemotaxis"/>
    <property type="evidence" value="ECO:0007669"/>
    <property type="project" value="UniProtKB-KW"/>
</dbReference>
<dbReference type="GO" id="GO:0000160">
    <property type="term" value="P:phosphorelay signal transduction system"/>
    <property type="evidence" value="ECO:0007669"/>
    <property type="project" value="InterPro"/>
</dbReference>
<keyword evidence="8" id="KW-1185">Reference proteome</keyword>
<feature type="domain" description="Response regulatory" evidence="6">
    <location>
        <begin position="3"/>
        <end position="109"/>
    </location>
</feature>
<dbReference type="EMBL" id="CP000153">
    <property type="protein sequence ID" value="ABB44290.1"/>
    <property type="molecule type" value="Genomic_DNA"/>
</dbReference>
<dbReference type="eggNOG" id="COG0745">
    <property type="taxonomic scope" value="Bacteria"/>
</dbReference>
<dbReference type="KEGG" id="tdn:Suden_1012"/>
<dbReference type="Proteomes" id="UP000002714">
    <property type="component" value="Chromosome"/>
</dbReference>
<dbReference type="AlphaFoldDB" id="Q30RU1"/>
<gene>
    <name evidence="7" type="ordered locus">Suden_1012</name>
</gene>
<evidence type="ECO:0000259" key="6">
    <source>
        <dbReference type="PROSITE" id="PS50110"/>
    </source>
</evidence>
<keyword evidence="4" id="KW-0283">Flagellar rotation</keyword>
<dbReference type="PANTHER" id="PTHR44591:SF3">
    <property type="entry name" value="RESPONSE REGULATORY DOMAIN-CONTAINING PROTEIN"/>
    <property type="match status" value="1"/>
</dbReference>
<comment type="cofactor">
    <cofactor evidence="1">
        <name>Mg(2+)</name>
        <dbReference type="ChEBI" id="CHEBI:18420"/>
    </cofactor>
</comment>
<dbReference type="SUPFAM" id="SSF52172">
    <property type="entry name" value="CheY-like"/>
    <property type="match status" value="1"/>
</dbReference>
<keyword evidence="2" id="KW-0145">Chemotaxis</keyword>
<organism evidence="7 8">
    <name type="scientific">Sulfurimonas denitrificans (strain ATCC 33889 / DSM 1251)</name>
    <name type="common">Thiomicrospira denitrificans (strain ATCC 33889 / DSM 1251)</name>
    <dbReference type="NCBI Taxonomy" id="326298"/>
    <lineage>
        <taxon>Bacteria</taxon>
        <taxon>Pseudomonadati</taxon>
        <taxon>Campylobacterota</taxon>
        <taxon>Epsilonproteobacteria</taxon>
        <taxon>Campylobacterales</taxon>
        <taxon>Sulfurimonadaceae</taxon>
        <taxon>Sulfurimonas</taxon>
    </lineage>
</organism>
<dbReference type="Pfam" id="PF00072">
    <property type="entry name" value="Response_reg"/>
    <property type="match status" value="1"/>
</dbReference>
<protein>
    <submittedName>
        <fullName evidence="7">Response regulator receiver domain protein (CheY-like)</fullName>
    </submittedName>
</protein>
<dbReference type="InterPro" id="IPR050595">
    <property type="entry name" value="Bact_response_regulator"/>
</dbReference>
<dbReference type="OrthoDB" id="8912111at2"/>
<evidence type="ECO:0000256" key="2">
    <source>
        <dbReference type="ARBA" id="ARBA00022500"/>
    </source>
</evidence>
<name>Q30RU1_SULDN</name>
<proteinExistence type="predicted"/>
<accession>Q30RU1</accession>
<sequence length="109" mass="12321">MYKVMIIEDEPLIALDLTKILEKKGFEVTGHVGNFEDAHALFHANKPDIILSDIKLEDNESGIEVIKELKKISDFSVVYLTSYGDDEIVEKALQTHPVAYITKPFKESV</sequence>
<evidence type="ECO:0000256" key="1">
    <source>
        <dbReference type="ARBA" id="ARBA00001946"/>
    </source>
</evidence>
<evidence type="ECO:0000256" key="4">
    <source>
        <dbReference type="ARBA" id="ARBA00022779"/>
    </source>
</evidence>